<reference evidence="6" key="1">
    <citation type="submission" date="2014-08" db="EMBL/GenBank/DDBJ databases">
        <authorList>
            <person name="Murali S."/>
            <person name="Richards S."/>
            <person name="Bandaranaike D."/>
            <person name="Bellair M."/>
            <person name="Blankenburg K."/>
            <person name="Chao H."/>
            <person name="Dinh H."/>
            <person name="Doddapaneni H."/>
            <person name="Dugan-Rocha S."/>
            <person name="Elkadiri S."/>
            <person name="Gnanaolivu R."/>
            <person name="Hughes D."/>
            <person name="Lee S."/>
            <person name="Li M."/>
            <person name="Ming W."/>
            <person name="Munidasa M."/>
            <person name="Muniz J."/>
            <person name="Nguyen L."/>
            <person name="Osuji N."/>
            <person name="Pu L.-L."/>
            <person name="Puazo M."/>
            <person name="Skinner E."/>
            <person name="Qu C."/>
            <person name="Quiroz J."/>
            <person name="Raj R."/>
            <person name="Weissenberger G."/>
            <person name="Xin Y."/>
            <person name="Zou X."/>
            <person name="Han Y."/>
            <person name="Worley K."/>
            <person name="Muzny D."/>
            <person name="Gibbs R."/>
        </authorList>
    </citation>
    <scope>NUCLEOTIDE SEQUENCE</scope>
    <source>
        <strain evidence="6">HAZT.00-mixed</strain>
        <tissue evidence="6">Whole organism</tissue>
    </source>
</reference>
<dbReference type="EMBL" id="JQDR03008861">
    <property type="protein sequence ID" value="KAA0196516.1"/>
    <property type="molecule type" value="Genomic_DNA"/>
</dbReference>
<dbReference type="OrthoDB" id="5984158at2759"/>
<dbReference type="Pfam" id="PF01759">
    <property type="entry name" value="NTR"/>
    <property type="match status" value="1"/>
</dbReference>
<dbReference type="InterPro" id="IPR001134">
    <property type="entry name" value="Netrin_domain"/>
</dbReference>
<proteinExistence type="predicted"/>
<evidence type="ECO:0000256" key="2">
    <source>
        <dbReference type="ARBA" id="ARBA00022525"/>
    </source>
</evidence>
<evidence type="ECO:0000256" key="3">
    <source>
        <dbReference type="ARBA" id="ARBA00023157"/>
    </source>
</evidence>
<evidence type="ECO:0000256" key="1">
    <source>
        <dbReference type="ARBA" id="ARBA00004613"/>
    </source>
</evidence>
<dbReference type="AlphaFoldDB" id="A0A6A0H1V9"/>
<dbReference type="Gene3D" id="2.40.50.120">
    <property type="match status" value="1"/>
</dbReference>
<comment type="subcellular location">
    <subcellularLocation>
        <location evidence="1">Secreted</location>
    </subcellularLocation>
</comment>
<keyword evidence="2" id="KW-0964">Secreted</keyword>
<name>A0A6A0H1V9_HYAAZ</name>
<dbReference type="SMART" id="SM00643">
    <property type="entry name" value="C345C"/>
    <property type="match status" value="1"/>
</dbReference>
<dbReference type="PROSITE" id="PS50189">
    <property type="entry name" value="NTR"/>
    <property type="match status" value="1"/>
</dbReference>
<evidence type="ECO:0000313" key="6">
    <source>
        <dbReference type="EMBL" id="KAA0196516.1"/>
    </source>
</evidence>
<evidence type="ECO:0000256" key="4">
    <source>
        <dbReference type="SAM" id="MobiDB-lite"/>
    </source>
</evidence>
<feature type="domain" description="NTR" evidence="5">
    <location>
        <begin position="38"/>
        <end position="170"/>
    </location>
</feature>
<dbReference type="SUPFAM" id="SSF50242">
    <property type="entry name" value="TIMP-like"/>
    <property type="match status" value="1"/>
</dbReference>
<feature type="region of interest" description="Disordered" evidence="4">
    <location>
        <begin position="1"/>
        <end position="52"/>
    </location>
</feature>
<dbReference type="GO" id="GO:0005576">
    <property type="term" value="C:extracellular region"/>
    <property type="evidence" value="ECO:0007669"/>
    <property type="project" value="UniProtKB-SubCell"/>
</dbReference>
<accession>A0A6A0H1V9</accession>
<dbReference type="CDD" id="cd03579">
    <property type="entry name" value="NTR_netrin-1_like"/>
    <property type="match status" value="1"/>
</dbReference>
<evidence type="ECO:0000259" key="5">
    <source>
        <dbReference type="PROSITE" id="PS50189"/>
    </source>
</evidence>
<dbReference type="InterPro" id="IPR018933">
    <property type="entry name" value="Netrin_module_non-TIMP"/>
</dbReference>
<reference evidence="6" key="2">
    <citation type="journal article" date="2018" name="Environ. Sci. Technol.">
        <title>The Toxicogenome of Hyalella azteca: A Model for Sediment Ecotoxicology and Evolutionary Toxicology.</title>
        <authorList>
            <person name="Poynton H.C."/>
            <person name="Hasenbein S."/>
            <person name="Benoit J.B."/>
            <person name="Sepulveda M.S."/>
            <person name="Poelchau M.F."/>
            <person name="Hughes D.S.T."/>
            <person name="Murali S.C."/>
            <person name="Chen S."/>
            <person name="Glastad K.M."/>
            <person name="Goodisman M.A.D."/>
            <person name="Werren J.H."/>
            <person name="Vineis J.H."/>
            <person name="Bowen J.L."/>
            <person name="Friedrich M."/>
            <person name="Jones J."/>
            <person name="Robertson H.M."/>
            <person name="Feyereisen R."/>
            <person name="Mechler-Hickson A."/>
            <person name="Mathers N."/>
            <person name="Lee C.E."/>
            <person name="Colbourne J.K."/>
            <person name="Biales A."/>
            <person name="Johnston J.S."/>
            <person name="Wellborn G.A."/>
            <person name="Rosendale A.J."/>
            <person name="Cridge A.G."/>
            <person name="Munoz-Torres M.C."/>
            <person name="Bain P.A."/>
            <person name="Manny A.R."/>
            <person name="Major K.M."/>
            <person name="Lambert F.N."/>
            <person name="Vulpe C.D."/>
            <person name="Tuck P."/>
            <person name="Blalock B.J."/>
            <person name="Lin Y.Y."/>
            <person name="Smith M.E."/>
            <person name="Ochoa-Acuna H."/>
            <person name="Chen M.M."/>
            <person name="Childers C.P."/>
            <person name="Qu J."/>
            <person name="Dugan S."/>
            <person name="Lee S.L."/>
            <person name="Chao H."/>
            <person name="Dinh H."/>
            <person name="Han Y."/>
            <person name="Doddapaneni H."/>
            <person name="Worley K.C."/>
            <person name="Muzny D.M."/>
            <person name="Gibbs R.A."/>
            <person name="Richards S."/>
        </authorList>
    </citation>
    <scope>NUCLEOTIDE SEQUENCE</scope>
    <source>
        <strain evidence="6">HAZT.00-mixed</strain>
        <tissue evidence="6">Whole organism</tissue>
    </source>
</reference>
<reference evidence="6" key="3">
    <citation type="submission" date="2019-06" db="EMBL/GenBank/DDBJ databases">
        <authorList>
            <person name="Poynton C."/>
            <person name="Hasenbein S."/>
            <person name="Benoit J.B."/>
            <person name="Sepulveda M.S."/>
            <person name="Poelchau M.F."/>
            <person name="Murali S.C."/>
            <person name="Chen S."/>
            <person name="Glastad K.M."/>
            <person name="Werren J.H."/>
            <person name="Vineis J.H."/>
            <person name="Bowen J.L."/>
            <person name="Friedrich M."/>
            <person name="Jones J."/>
            <person name="Robertson H.M."/>
            <person name="Feyereisen R."/>
            <person name="Mechler-Hickson A."/>
            <person name="Mathers N."/>
            <person name="Lee C.E."/>
            <person name="Colbourne J.K."/>
            <person name="Biales A."/>
            <person name="Johnston J.S."/>
            <person name="Wellborn G.A."/>
            <person name="Rosendale A.J."/>
            <person name="Cridge A.G."/>
            <person name="Munoz-Torres M.C."/>
            <person name="Bain P.A."/>
            <person name="Manny A.R."/>
            <person name="Major K.M."/>
            <person name="Lambert F.N."/>
            <person name="Vulpe C.D."/>
            <person name="Tuck P."/>
            <person name="Blalock B.J."/>
            <person name="Lin Y.-Y."/>
            <person name="Smith M.E."/>
            <person name="Ochoa-Acuna H."/>
            <person name="Chen M.-J.M."/>
            <person name="Childers C.P."/>
            <person name="Qu J."/>
            <person name="Dugan S."/>
            <person name="Lee S.L."/>
            <person name="Chao H."/>
            <person name="Dinh H."/>
            <person name="Han Y."/>
            <person name="Doddapaneni H."/>
            <person name="Worley K.C."/>
            <person name="Muzny D.M."/>
            <person name="Gibbs R.A."/>
            <person name="Richards S."/>
        </authorList>
    </citation>
    <scope>NUCLEOTIDE SEQUENCE</scope>
    <source>
        <strain evidence="6">HAZT.00-mixed</strain>
        <tissue evidence="6">Whole organism</tissue>
    </source>
</reference>
<protein>
    <recommendedName>
        <fullName evidence="5">NTR domain-containing protein</fullName>
    </recommendedName>
</protein>
<sequence>MFDLTTSGVEIPDASPALPSPVDPNSQRPPGYGVQRSAPPHPDPSTSHYSHNDVNARHAYSYAAVLGYVTNSEVGPEYTRFDLQIRNVFKRTRSVRVRRGVEQLWVKNADLACKCPKLKIGSEYLILGKQSGRAPRPGLVVNQRSIVLEWRNSWTLRMRRLDKKASQAKCRDRY</sequence>
<keyword evidence="3" id="KW-1015">Disulfide bond</keyword>
<organism evidence="6">
    <name type="scientific">Hyalella azteca</name>
    <name type="common">Amphipod</name>
    <dbReference type="NCBI Taxonomy" id="294128"/>
    <lineage>
        <taxon>Eukaryota</taxon>
        <taxon>Metazoa</taxon>
        <taxon>Ecdysozoa</taxon>
        <taxon>Arthropoda</taxon>
        <taxon>Crustacea</taxon>
        <taxon>Multicrustacea</taxon>
        <taxon>Malacostraca</taxon>
        <taxon>Eumalacostraca</taxon>
        <taxon>Peracarida</taxon>
        <taxon>Amphipoda</taxon>
        <taxon>Senticaudata</taxon>
        <taxon>Talitrida</taxon>
        <taxon>Talitroidea</taxon>
        <taxon>Hyalellidae</taxon>
        <taxon>Hyalella</taxon>
    </lineage>
</organism>
<comment type="caution">
    <text evidence="6">The sequence shown here is derived from an EMBL/GenBank/DDBJ whole genome shotgun (WGS) entry which is preliminary data.</text>
</comment>
<gene>
    <name evidence="6" type="ORF">HAZT_HAZT004782</name>
</gene>
<dbReference type="Proteomes" id="UP000711488">
    <property type="component" value="Unassembled WGS sequence"/>
</dbReference>
<dbReference type="InterPro" id="IPR008993">
    <property type="entry name" value="TIMP-like_OB-fold"/>
</dbReference>